<evidence type="ECO:0000256" key="3">
    <source>
        <dbReference type="ARBA" id="ARBA00022692"/>
    </source>
</evidence>
<dbReference type="Pfam" id="PF03348">
    <property type="entry name" value="Serinc"/>
    <property type="match status" value="3"/>
</dbReference>
<accession>A0ABD0LJN7</accession>
<reference evidence="8 9" key="1">
    <citation type="journal article" date="2023" name="Sci. Data">
        <title>Genome assembly of the Korean intertidal mud-creeper Batillaria attramentaria.</title>
        <authorList>
            <person name="Patra A.K."/>
            <person name="Ho P.T."/>
            <person name="Jun S."/>
            <person name="Lee S.J."/>
            <person name="Kim Y."/>
            <person name="Won Y.J."/>
        </authorList>
    </citation>
    <scope>NUCLEOTIDE SEQUENCE [LARGE SCALE GENOMIC DNA]</scope>
    <source>
        <strain evidence="8">Wonlab-2016</strain>
    </source>
</reference>
<evidence type="ECO:0000256" key="7">
    <source>
        <dbReference type="SAM" id="Phobius"/>
    </source>
</evidence>
<gene>
    <name evidence="8" type="ORF">BaRGS_00009071</name>
</gene>
<protein>
    <submittedName>
        <fullName evidence="8">Uncharacterized protein</fullName>
    </submittedName>
</protein>
<feature type="transmembrane region" description="Helical" evidence="7">
    <location>
        <begin position="80"/>
        <end position="98"/>
    </location>
</feature>
<evidence type="ECO:0000256" key="2">
    <source>
        <dbReference type="ARBA" id="ARBA00006665"/>
    </source>
</evidence>
<evidence type="ECO:0000313" key="8">
    <source>
        <dbReference type="EMBL" id="KAK7499730.1"/>
    </source>
</evidence>
<evidence type="ECO:0000256" key="5">
    <source>
        <dbReference type="ARBA" id="ARBA00023136"/>
    </source>
</evidence>
<organism evidence="8 9">
    <name type="scientific">Batillaria attramentaria</name>
    <dbReference type="NCBI Taxonomy" id="370345"/>
    <lineage>
        <taxon>Eukaryota</taxon>
        <taxon>Metazoa</taxon>
        <taxon>Spiralia</taxon>
        <taxon>Lophotrochozoa</taxon>
        <taxon>Mollusca</taxon>
        <taxon>Gastropoda</taxon>
        <taxon>Caenogastropoda</taxon>
        <taxon>Sorbeoconcha</taxon>
        <taxon>Cerithioidea</taxon>
        <taxon>Batillariidae</taxon>
        <taxon>Batillaria</taxon>
    </lineage>
</organism>
<dbReference type="PANTHER" id="PTHR10383:SF9">
    <property type="entry name" value="SERINE INCORPORATOR, ISOFORM F"/>
    <property type="match status" value="1"/>
</dbReference>
<feature type="transmembrane region" description="Helical" evidence="7">
    <location>
        <begin position="6"/>
        <end position="22"/>
    </location>
</feature>
<feature type="transmembrane region" description="Helical" evidence="7">
    <location>
        <begin position="34"/>
        <end position="55"/>
    </location>
</feature>
<feature type="compositionally biased region" description="Basic and acidic residues" evidence="6">
    <location>
        <begin position="290"/>
        <end position="308"/>
    </location>
</feature>
<feature type="transmembrane region" description="Helical" evidence="7">
    <location>
        <begin position="248"/>
        <end position="268"/>
    </location>
</feature>
<evidence type="ECO:0000256" key="4">
    <source>
        <dbReference type="ARBA" id="ARBA00022989"/>
    </source>
</evidence>
<dbReference type="Proteomes" id="UP001519460">
    <property type="component" value="Unassembled WGS sequence"/>
</dbReference>
<keyword evidence="9" id="KW-1185">Reference proteome</keyword>
<evidence type="ECO:0000256" key="1">
    <source>
        <dbReference type="ARBA" id="ARBA00004141"/>
    </source>
</evidence>
<keyword evidence="3 7" id="KW-0812">Transmembrane</keyword>
<feature type="transmembrane region" description="Helical" evidence="7">
    <location>
        <begin position="175"/>
        <end position="194"/>
    </location>
</feature>
<dbReference type="EMBL" id="JACVVK020000042">
    <property type="protein sequence ID" value="KAK7499730.1"/>
    <property type="molecule type" value="Genomic_DNA"/>
</dbReference>
<comment type="subcellular location">
    <subcellularLocation>
        <location evidence="1">Membrane</location>
        <topology evidence="1">Multi-pass membrane protein</topology>
    </subcellularLocation>
</comment>
<dbReference type="GO" id="GO:0016020">
    <property type="term" value="C:membrane"/>
    <property type="evidence" value="ECO:0007669"/>
    <property type="project" value="UniProtKB-SubCell"/>
</dbReference>
<name>A0ABD0LJN7_9CAEN</name>
<keyword evidence="5 7" id="KW-0472">Membrane</keyword>
<keyword evidence="4 7" id="KW-1133">Transmembrane helix</keyword>
<proteinExistence type="inferred from homology"/>
<feature type="compositionally biased region" description="Low complexity" evidence="6">
    <location>
        <begin position="309"/>
        <end position="329"/>
    </location>
</feature>
<sequence>MGYWFIKFLLLCGMCAGAFFIPKRFRPYWMYMSMAGGFLFIILQLLLLVDFTYAWNATWVGRRYGKRNTCGYLDNPNASLLQASVICLYVVYLTWSALTSQPPEEITSIRDTLTPLAKSRQSESVTGATPEPIPTVLPPAALHDVTRERELLEDMMMRNVSYKCRPEPAFPQSDLVAAYAGLFITFIMAVYASVRTSNAAHKLGLRKREGRACFCCVIKKRKNDSLLTNWYRPAESDLNRFNLNWATVWVKMASSWVCVIIYVWTLFFPRLCFGRNLAFPYEADTEIEIREPTEGDRLDGGGDREAPRRPSSASAARASSLPRSPSSEMRSSRESLGTPKSPKRAAARAGRTSRSPSKEMHSIV</sequence>
<dbReference type="InterPro" id="IPR005016">
    <property type="entry name" value="TDE1/TMS"/>
</dbReference>
<comment type="similarity">
    <text evidence="2">Belongs to the TDE1 family.</text>
</comment>
<dbReference type="AlphaFoldDB" id="A0ABD0LJN7"/>
<dbReference type="PANTHER" id="PTHR10383">
    <property type="entry name" value="SERINE INCORPORATOR"/>
    <property type="match status" value="1"/>
</dbReference>
<feature type="region of interest" description="Disordered" evidence="6">
    <location>
        <begin position="290"/>
        <end position="364"/>
    </location>
</feature>
<evidence type="ECO:0000313" key="9">
    <source>
        <dbReference type="Proteomes" id="UP001519460"/>
    </source>
</evidence>
<comment type="caution">
    <text evidence="8">The sequence shown here is derived from an EMBL/GenBank/DDBJ whole genome shotgun (WGS) entry which is preliminary data.</text>
</comment>
<evidence type="ECO:0000256" key="6">
    <source>
        <dbReference type="SAM" id="MobiDB-lite"/>
    </source>
</evidence>